<keyword evidence="4" id="KW-1185">Reference proteome</keyword>
<evidence type="ECO:0000256" key="2">
    <source>
        <dbReference type="SAM" id="SignalP"/>
    </source>
</evidence>
<keyword evidence="2" id="KW-0732">Signal</keyword>
<gene>
    <name evidence="3" type="ORF">KO481_28265</name>
</gene>
<accession>A0ABS6B7S2</accession>
<evidence type="ECO:0000313" key="3">
    <source>
        <dbReference type="EMBL" id="MBU3065410.1"/>
    </source>
</evidence>
<comment type="caution">
    <text evidence="3">The sequence shown here is derived from an EMBL/GenBank/DDBJ whole genome shotgun (WGS) entry which is preliminary data.</text>
</comment>
<sequence length="84" mass="7916">MNWSTVRRGLFAAGFAGMAVTGVLAVPALATAQAISLVPIVHADNAGDPNTGQSGPGNPGTPGSDPGNPGTPGAGPGNPGTPGT</sequence>
<feature type="signal peptide" evidence="2">
    <location>
        <begin position="1"/>
        <end position="25"/>
    </location>
</feature>
<feature type="chain" id="PRO_5045993293" evidence="2">
    <location>
        <begin position="26"/>
        <end position="84"/>
    </location>
</feature>
<protein>
    <submittedName>
        <fullName evidence="3">Uncharacterized protein</fullName>
    </submittedName>
</protein>
<reference evidence="3 4" key="1">
    <citation type="submission" date="2021-06" db="EMBL/GenBank/DDBJ databases">
        <title>Actinomycetes sequencing.</title>
        <authorList>
            <person name="Shan Q."/>
        </authorList>
    </citation>
    <scope>NUCLEOTIDE SEQUENCE [LARGE SCALE GENOMIC DNA]</scope>
    <source>
        <strain evidence="3 4">NEAU-G5</strain>
    </source>
</reference>
<dbReference type="Proteomes" id="UP000733379">
    <property type="component" value="Unassembled WGS sequence"/>
</dbReference>
<proteinExistence type="predicted"/>
<dbReference type="RefSeq" id="WP_215921533.1">
    <property type="nucleotide sequence ID" value="NZ_JAHKNI010000010.1"/>
</dbReference>
<evidence type="ECO:0000313" key="4">
    <source>
        <dbReference type="Proteomes" id="UP000733379"/>
    </source>
</evidence>
<dbReference type="EMBL" id="JAHKNI010000010">
    <property type="protein sequence ID" value="MBU3065410.1"/>
    <property type="molecule type" value="Genomic_DNA"/>
</dbReference>
<feature type="region of interest" description="Disordered" evidence="1">
    <location>
        <begin position="43"/>
        <end position="84"/>
    </location>
</feature>
<evidence type="ECO:0000256" key="1">
    <source>
        <dbReference type="SAM" id="MobiDB-lite"/>
    </source>
</evidence>
<organism evidence="3 4">
    <name type="scientific">Nocardia albiluteola</name>
    <dbReference type="NCBI Taxonomy" id="2842303"/>
    <lineage>
        <taxon>Bacteria</taxon>
        <taxon>Bacillati</taxon>
        <taxon>Actinomycetota</taxon>
        <taxon>Actinomycetes</taxon>
        <taxon>Mycobacteriales</taxon>
        <taxon>Nocardiaceae</taxon>
        <taxon>Nocardia</taxon>
    </lineage>
</organism>
<feature type="compositionally biased region" description="Gly residues" evidence="1">
    <location>
        <begin position="70"/>
        <end position="84"/>
    </location>
</feature>
<name>A0ABS6B7S2_9NOCA</name>